<evidence type="ECO:0000313" key="1">
    <source>
        <dbReference type="EMBL" id="WGK80542.1"/>
    </source>
</evidence>
<dbReference type="RefSeq" id="WP_301063878.1">
    <property type="nucleotide sequence ID" value="NZ_CP118709.1"/>
</dbReference>
<gene>
    <name evidence="1" type="ORF">PYE51_07625</name>
</gene>
<dbReference type="Proteomes" id="UP001239257">
    <property type="component" value="Chromosome 1"/>
</dbReference>
<reference evidence="1" key="1">
    <citation type="submission" date="2022-02" db="EMBL/GenBank/DDBJ databases">
        <title>Emergence and expansion in Europe of a Vibrio aestuarianus clonal complex pathogenic for oysters.</title>
        <authorList>
            <person name="Mesnil A."/>
            <person name="Travers M.-A."/>
        </authorList>
    </citation>
    <scope>NUCLEOTIDE SEQUENCE</scope>
    <source>
        <strain evidence="1">U29</strain>
    </source>
</reference>
<proteinExistence type="predicted"/>
<accession>A0AAX3U0I5</accession>
<sequence>MSLNIIKAIEEALKEGNFRHTTLYHTCGEDWKKYTTSFGIPSELINLANLIEKPHSDIHSNPLFLAKWLVVRAEQVGAQRAYDDLIESCKTSEVTTYNVSLITGVDFDGKIEFSDGAFYCGFQNLPESIKHNVNEKCMHISRMNGSHVHPPFTYLCSPIIYSNTPDGDYENRNKQITTYVKKEHLIVNFLSLFSNSHAPYIEVRWCLLEDHFPLSGIVDTQATSQLESIRPKHYETWRELDIQYVQRLFNSYMRMEERLRLPIDISLSRRCQAMNTWNNVNKAIDLGIAVESVLTSPDTTVQLSLQIRILGSKLVKANTDERLKISALLDALYKVRSSAVHTGTLKPHYRVKGRRNKIQPNTILDESVDILGKCLIAIIEMDGLSAEKYEEIWLSEHWQH</sequence>
<protein>
    <submittedName>
        <fullName evidence="1">HEPN domain-containing protein</fullName>
    </submittedName>
</protein>
<evidence type="ECO:0000313" key="2">
    <source>
        <dbReference type="Proteomes" id="UP001239257"/>
    </source>
</evidence>
<name>A0AAX3U0I5_9VIBR</name>
<dbReference type="AlphaFoldDB" id="A0AAX3U0I5"/>
<dbReference type="EMBL" id="CP118709">
    <property type="protein sequence ID" value="WGK80542.1"/>
    <property type="molecule type" value="Genomic_DNA"/>
</dbReference>
<organism evidence="1 2">
    <name type="scientific">Vibrio aestuarianus</name>
    <dbReference type="NCBI Taxonomy" id="28171"/>
    <lineage>
        <taxon>Bacteria</taxon>
        <taxon>Pseudomonadati</taxon>
        <taxon>Pseudomonadota</taxon>
        <taxon>Gammaproteobacteria</taxon>
        <taxon>Vibrionales</taxon>
        <taxon>Vibrionaceae</taxon>
        <taxon>Vibrio</taxon>
    </lineage>
</organism>